<evidence type="ECO:0000256" key="2">
    <source>
        <dbReference type="ARBA" id="ARBA00023015"/>
    </source>
</evidence>
<evidence type="ECO:0000259" key="7">
    <source>
        <dbReference type="PROSITE" id="PS50863"/>
    </source>
</evidence>
<dbReference type="Pfam" id="PF02362">
    <property type="entry name" value="B3"/>
    <property type="match status" value="1"/>
</dbReference>
<feature type="compositionally biased region" description="Basic residues" evidence="6">
    <location>
        <begin position="467"/>
        <end position="484"/>
    </location>
</feature>
<reference evidence="8" key="1">
    <citation type="submission" date="2020-01" db="EMBL/GenBank/DDBJ databases">
        <authorList>
            <person name="Mishra B."/>
        </authorList>
    </citation>
    <scope>NUCLEOTIDE SEQUENCE [LARGE SCALE GENOMIC DNA]</scope>
</reference>
<feature type="region of interest" description="Disordered" evidence="6">
    <location>
        <begin position="423"/>
        <end position="488"/>
    </location>
</feature>
<dbReference type="InterPro" id="IPR003340">
    <property type="entry name" value="B3_DNA-bd"/>
</dbReference>
<dbReference type="GO" id="GO:0003677">
    <property type="term" value="F:DNA binding"/>
    <property type="evidence" value="ECO:0007669"/>
    <property type="project" value="UniProtKB-KW"/>
</dbReference>
<feature type="region of interest" description="Disordered" evidence="6">
    <location>
        <begin position="614"/>
        <end position="656"/>
    </location>
</feature>
<evidence type="ECO:0000256" key="3">
    <source>
        <dbReference type="ARBA" id="ARBA00023125"/>
    </source>
</evidence>
<dbReference type="SMART" id="SM01019">
    <property type="entry name" value="B3"/>
    <property type="match status" value="1"/>
</dbReference>
<dbReference type="CDD" id="cd10017">
    <property type="entry name" value="B3_DNA"/>
    <property type="match status" value="1"/>
</dbReference>
<protein>
    <recommendedName>
        <fullName evidence="7">TF-B3 domain-containing protein</fullName>
    </recommendedName>
</protein>
<keyword evidence="9" id="KW-1185">Reference proteome</keyword>
<dbReference type="InterPro" id="IPR015300">
    <property type="entry name" value="DNA-bd_pseudobarrel_sf"/>
</dbReference>
<proteinExistence type="predicted"/>
<keyword evidence="4" id="KW-0804">Transcription</keyword>
<dbReference type="OrthoDB" id="757982at2759"/>
<dbReference type="AlphaFoldDB" id="A0A6D2L3Z7"/>
<evidence type="ECO:0000256" key="6">
    <source>
        <dbReference type="SAM" id="MobiDB-lite"/>
    </source>
</evidence>
<evidence type="ECO:0000256" key="1">
    <source>
        <dbReference type="ARBA" id="ARBA00004123"/>
    </source>
</evidence>
<dbReference type="PROSITE" id="PS50863">
    <property type="entry name" value="B3"/>
    <property type="match status" value="1"/>
</dbReference>
<sequence length="729" mass="81309">MSSSSRFCFNRECSEFNLKHYRPGWRLRTGDFADLCDRCASAYEQGKFCDIFHLRASGWRCCESCGKKIHCGCVVSTSNFILLDAGGVECLACARKKFALGPKFSTPPSYLFQSPIAQKFKDLSINWSSSTGPNQMNFRPPSFLGRPVLQFDLLNRRDNYEFSQPTSKDKATAYSAEKKRGTNDLMGILMGDNSKCHTSDILNYQKAGPDFKVPRPNVNVYHPLISLKEGPYGTQRDFPVPITTPIQTNGHSGLDGSNLWHTPKADLNGGADLPFGSKSWNSRTHVDTPGKYQVVPRYWPKVSYESQVLQNPFKESESVVTPLFEKILSASDTGRVGRLVIPKKFAEAFLPRITTTGGVPLKVQDSMGKEWTFQFRFWPNTNSRLYVLEGVNPCIQSMQLQAGDTVIFSRLDPEGKLIMGFRKASVPQSSDQETDSTHNNRDSCTNGDAEPVDADSPSKETTEFSSGKKKSSMMITRRSKRQKIKKGDHNELMLTCEEAQGFMLPPPNSTPSVIKIEGFEFEEYEDAPIIGEPITGSAWSGDQELLADDHDEKAMEETKGVLMSPNATTKHPRHRSGCTCIVCIQSPSGKGPKHDRCCSCSICDTVKRRRRSLLLRRKKKKQIEKENKAKEKLESQKKLHQSANNSRNTSKLHKNHASALKAQIDLNFQPEKDEESLPGSNASTENKSLHHDDTSFKPPPPSSPPMYLPLLASLGKIEVALANTKPSSI</sequence>
<evidence type="ECO:0000313" key="9">
    <source>
        <dbReference type="Proteomes" id="UP000467841"/>
    </source>
</evidence>
<accession>A0A6D2L3Z7</accession>
<dbReference type="PANTHER" id="PTHR46245">
    <property type="entry name" value="B3 DOMAIN-CONTAINING PROTEIN OS07G0563300"/>
    <property type="match status" value="1"/>
</dbReference>
<dbReference type="InterPro" id="IPR057743">
    <property type="entry name" value="Zfn_VAL1-3_N"/>
</dbReference>
<keyword evidence="5" id="KW-0539">Nucleus</keyword>
<keyword evidence="3" id="KW-0238">DNA-binding</keyword>
<comment type="subcellular location">
    <subcellularLocation>
        <location evidence="1">Nucleus</location>
    </subcellularLocation>
</comment>
<evidence type="ECO:0000313" key="8">
    <source>
        <dbReference type="EMBL" id="CAA7054671.1"/>
    </source>
</evidence>
<dbReference type="GO" id="GO:0005634">
    <property type="term" value="C:nucleus"/>
    <property type="evidence" value="ECO:0007669"/>
    <property type="project" value="UniProtKB-SubCell"/>
</dbReference>
<organism evidence="8 9">
    <name type="scientific">Microthlaspi erraticum</name>
    <dbReference type="NCBI Taxonomy" id="1685480"/>
    <lineage>
        <taxon>Eukaryota</taxon>
        <taxon>Viridiplantae</taxon>
        <taxon>Streptophyta</taxon>
        <taxon>Embryophyta</taxon>
        <taxon>Tracheophyta</taxon>
        <taxon>Spermatophyta</taxon>
        <taxon>Magnoliopsida</taxon>
        <taxon>eudicotyledons</taxon>
        <taxon>Gunneridae</taxon>
        <taxon>Pentapetalae</taxon>
        <taxon>rosids</taxon>
        <taxon>malvids</taxon>
        <taxon>Brassicales</taxon>
        <taxon>Brassicaceae</taxon>
        <taxon>Coluteocarpeae</taxon>
        <taxon>Microthlaspi</taxon>
    </lineage>
</organism>
<gene>
    <name evidence="8" type="ORF">MERR_LOCUS41907</name>
</gene>
<dbReference type="Gene3D" id="2.40.330.10">
    <property type="entry name" value="DNA-binding pseudobarrel domain"/>
    <property type="match status" value="1"/>
</dbReference>
<feature type="region of interest" description="Disordered" evidence="6">
    <location>
        <begin position="670"/>
        <end position="708"/>
    </location>
</feature>
<dbReference type="PANTHER" id="PTHR46245:SF10">
    <property type="entry name" value="B3 DOMAIN-CONTAINING TRANSCRIPTION FACTOR VAL3"/>
    <property type="match status" value="1"/>
</dbReference>
<feature type="compositionally biased region" description="Pro residues" evidence="6">
    <location>
        <begin position="697"/>
        <end position="707"/>
    </location>
</feature>
<dbReference type="Proteomes" id="UP000467841">
    <property type="component" value="Unassembled WGS sequence"/>
</dbReference>
<dbReference type="EMBL" id="CACVBM020001584">
    <property type="protein sequence ID" value="CAA7054671.1"/>
    <property type="molecule type" value="Genomic_DNA"/>
</dbReference>
<keyword evidence="2" id="KW-0805">Transcription regulation</keyword>
<evidence type="ECO:0000256" key="5">
    <source>
        <dbReference type="ARBA" id="ARBA00023242"/>
    </source>
</evidence>
<feature type="domain" description="TF-B3" evidence="7">
    <location>
        <begin position="324"/>
        <end position="425"/>
    </location>
</feature>
<comment type="caution">
    <text evidence="8">The sequence shown here is derived from an EMBL/GenBank/DDBJ whole genome shotgun (WGS) entry which is preliminary data.</text>
</comment>
<name>A0A6D2L3Z7_9BRAS</name>
<dbReference type="Pfam" id="PF25813">
    <property type="entry name" value="zf_VAL1_N"/>
    <property type="match status" value="1"/>
</dbReference>
<feature type="compositionally biased region" description="Basic and acidic residues" evidence="6">
    <location>
        <begin position="623"/>
        <end position="637"/>
    </location>
</feature>
<dbReference type="SUPFAM" id="SSF101936">
    <property type="entry name" value="DNA-binding pseudobarrel domain"/>
    <property type="match status" value="1"/>
</dbReference>
<evidence type="ECO:0000256" key="4">
    <source>
        <dbReference type="ARBA" id="ARBA00023163"/>
    </source>
</evidence>